<dbReference type="Gene3D" id="3.30.70.1440">
    <property type="entry name" value="Multidrug efflux transporter AcrB pore domain"/>
    <property type="match status" value="1"/>
</dbReference>
<feature type="transmembrane region" description="Helical" evidence="9">
    <location>
        <begin position="469"/>
        <end position="496"/>
    </location>
</feature>
<dbReference type="GO" id="GO:0005886">
    <property type="term" value="C:plasma membrane"/>
    <property type="evidence" value="ECO:0007669"/>
    <property type="project" value="UniProtKB-SubCell"/>
</dbReference>
<evidence type="ECO:0000256" key="3">
    <source>
        <dbReference type="ARBA" id="ARBA00022448"/>
    </source>
</evidence>
<dbReference type="SUPFAM" id="SSF82714">
    <property type="entry name" value="Multidrug efflux transporter AcrB TolC docking domain, DN and DC subdomains"/>
    <property type="match status" value="2"/>
</dbReference>
<dbReference type="Proteomes" id="UP000619512">
    <property type="component" value="Unassembled WGS sequence"/>
</dbReference>
<dbReference type="InterPro" id="IPR027463">
    <property type="entry name" value="AcrB_DN_DC_subdom"/>
</dbReference>
<dbReference type="PANTHER" id="PTHR32063:SF32">
    <property type="entry name" value="AMINOGLYCOSIDE EFFLUX PUMP-RELATED"/>
    <property type="match status" value="1"/>
</dbReference>
<dbReference type="NCBIfam" id="NF000282">
    <property type="entry name" value="RND_permease_1"/>
    <property type="match status" value="1"/>
</dbReference>
<dbReference type="PRINTS" id="PR00702">
    <property type="entry name" value="ACRIFLAVINRP"/>
</dbReference>
<dbReference type="RefSeq" id="WP_134382910.1">
    <property type="nucleotide sequence ID" value="NZ_BMWW01000003.1"/>
</dbReference>
<protein>
    <recommendedName>
        <fullName evidence="9">Efflux pump membrane transporter</fullName>
    </recommendedName>
</protein>
<evidence type="ECO:0000256" key="6">
    <source>
        <dbReference type="ARBA" id="ARBA00022692"/>
    </source>
</evidence>
<feature type="transmembrane region" description="Helical" evidence="9">
    <location>
        <begin position="436"/>
        <end position="457"/>
    </location>
</feature>
<evidence type="ECO:0000313" key="10">
    <source>
        <dbReference type="EMBL" id="GGY89529.1"/>
    </source>
</evidence>
<accession>A0A4V1AT97</accession>
<comment type="caution">
    <text evidence="9">Lacks conserved residue(s) required for the propagation of feature annotation.</text>
</comment>
<feature type="transmembrane region" description="Helical" evidence="9">
    <location>
        <begin position="884"/>
        <end position="904"/>
    </location>
</feature>
<evidence type="ECO:0000256" key="9">
    <source>
        <dbReference type="RuleBase" id="RU364070"/>
    </source>
</evidence>
<keyword evidence="6 9" id="KW-0812">Transmembrane</keyword>
<feature type="transmembrane region" description="Helical" evidence="9">
    <location>
        <begin position="528"/>
        <end position="546"/>
    </location>
</feature>
<keyword evidence="5 9" id="KW-0997">Cell inner membrane</keyword>
<dbReference type="GO" id="GO:0009636">
    <property type="term" value="P:response to toxic substance"/>
    <property type="evidence" value="ECO:0007669"/>
    <property type="project" value="UniProtKB-ARBA"/>
</dbReference>
<dbReference type="Gene3D" id="1.20.1640.10">
    <property type="entry name" value="Multidrug efflux transporter AcrB transmembrane domain"/>
    <property type="match status" value="2"/>
</dbReference>
<keyword evidence="3 9" id="KW-0813">Transport</keyword>
<evidence type="ECO:0000313" key="13">
    <source>
        <dbReference type="Proteomes" id="UP000619512"/>
    </source>
</evidence>
<feature type="transmembrane region" description="Helical" evidence="9">
    <location>
        <begin position="987"/>
        <end position="1013"/>
    </location>
</feature>
<keyword evidence="12" id="KW-1185">Reference proteome</keyword>
<dbReference type="EMBL" id="BMWW01000003">
    <property type="protein sequence ID" value="GGY89529.1"/>
    <property type="molecule type" value="Genomic_DNA"/>
</dbReference>
<keyword evidence="4" id="KW-1003">Cell membrane</keyword>
<dbReference type="OrthoDB" id="9176627at2"/>
<evidence type="ECO:0000313" key="11">
    <source>
        <dbReference type="EMBL" id="QBQ34908.1"/>
    </source>
</evidence>
<feature type="transmembrane region" description="Helical" evidence="9">
    <location>
        <begin position="859"/>
        <end position="877"/>
    </location>
</feature>
<organism evidence="10 13">
    <name type="scientific">Pseudoduganella plicata</name>
    <dbReference type="NCBI Taxonomy" id="321984"/>
    <lineage>
        <taxon>Bacteria</taxon>
        <taxon>Pseudomonadati</taxon>
        <taxon>Pseudomonadota</taxon>
        <taxon>Betaproteobacteria</taxon>
        <taxon>Burkholderiales</taxon>
        <taxon>Oxalobacteraceae</taxon>
        <taxon>Telluria group</taxon>
        <taxon>Pseudoduganella</taxon>
    </lineage>
</organism>
<evidence type="ECO:0000313" key="12">
    <source>
        <dbReference type="Proteomes" id="UP000294359"/>
    </source>
</evidence>
<feature type="transmembrane region" description="Helical" evidence="9">
    <location>
        <begin position="910"/>
        <end position="934"/>
    </location>
</feature>
<feature type="transmembrane region" description="Helical" evidence="9">
    <location>
        <begin position="12"/>
        <end position="31"/>
    </location>
</feature>
<feature type="transmembrane region" description="Helical" evidence="9">
    <location>
        <begin position="955"/>
        <end position="975"/>
    </location>
</feature>
<dbReference type="Pfam" id="PF00873">
    <property type="entry name" value="ACR_tran"/>
    <property type="match status" value="1"/>
</dbReference>
<evidence type="ECO:0000256" key="8">
    <source>
        <dbReference type="ARBA" id="ARBA00023136"/>
    </source>
</evidence>
<evidence type="ECO:0000256" key="5">
    <source>
        <dbReference type="ARBA" id="ARBA00022519"/>
    </source>
</evidence>
<evidence type="ECO:0000256" key="1">
    <source>
        <dbReference type="ARBA" id="ARBA00004429"/>
    </source>
</evidence>
<sequence length="1033" mass="107715">MLSRFFIERPVLAWVLAIVLMLAGGVALWRMPVAQYPDIAPPVVRVAATYPGASATVVENAVTQVLEQELKGVEGLLYFDAASNSSGEAELMLTFRQGLDPVLAQLQVQNKVNQVTYRLPRAVQQNGLSVSALQNSFLMVAVFADRSGRRSDADIADWMSGQVVDAVSRVPGVGQIRNFGAPYAMRVWLDPHKLHNYGLMPGDVIDAIEAQNTEVPVGELGARPSAAGQQLNVTVTALSRLRTPQQFRALVVKTAGDGAAVRLEDVARVEIGSENYGSTSRLDGLPASGFAVLLAPGANALTTAAGVRARIAALAFPPGVEVTYPEDATRFVKRSIAKVAVTLLEAVVLVGAVMFLFLGGWRATLVPLVTVPVVLLGTCAVLAACGYSVNTLTLFGMVLAIGLLVDDSIVVVENVERTMREEGLDERAATLVSMRGIGGALAGIALVLGAVFVPMAFFPGSVGVIYRQFAVTLVTAMALSVIVAVVLTPVLCASLLRPAAHAAGGLHERLQRRYNGVLGRMLGRPLRWLLVYGGLLALAAYGYVGLPTAFLPEDDQGTVMVKFALPPGAPYERTAALAAQVERHFLGAEKANVDNIFTIAGFGNNGGGQNAGMAFVNLKAWEARAGGDNTAQAIAARATTALATVPDARVFAMVPPPIDGLGQAGGLEFWLQDAAGEGPAVLAATAAKLSQQAGELPGMMYVDADGAIDAPQLRIDIDQVRARTLGLDLDDVNAALGAAWGGVYVNDFIDRGRIRRVLVQADAPYRAAPEDLQHWFVRGTGGAMTPLTAFSATRWDAGPGQLRRFNGMPAVQMSAAAAPGASSGPLMDGIEALAAKQPGTALAWSGLSYQDRLSAGQAPLLYCASILFVFLCLAALYGSWSIPFSVLLAIPLGVLGAVAGAWLGGMGRDIFFQVGVLTTVGLSAKNAILIVEFAEHARRAGSTALAAVTHAAAQRLRPIVMTSLAFGAGIVPLLLASGPGAAAQRAIGASVLGGVLSATVLGVFLIPLCYLLVARLAPRAPARAGATSGIQTI</sequence>
<feature type="transmembrane region" description="Helical" evidence="9">
    <location>
        <begin position="339"/>
        <end position="358"/>
    </location>
</feature>
<dbReference type="SUPFAM" id="SSF82866">
    <property type="entry name" value="Multidrug efflux transporter AcrB transmembrane domain"/>
    <property type="match status" value="2"/>
</dbReference>
<dbReference type="Gene3D" id="3.30.70.1430">
    <property type="entry name" value="Multidrug efflux transporter AcrB pore domain"/>
    <property type="match status" value="2"/>
</dbReference>
<dbReference type="Gene3D" id="3.30.2090.10">
    <property type="entry name" value="Multidrug efflux transporter AcrB TolC docking domain, DN and DC subdomains"/>
    <property type="match status" value="2"/>
</dbReference>
<name>A0A4V1AT97_9BURK</name>
<evidence type="ECO:0000256" key="2">
    <source>
        <dbReference type="ARBA" id="ARBA00010942"/>
    </source>
</evidence>
<dbReference type="EMBL" id="CP038026">
    <property type="protein sequence ID" value="QBQ34908.1"/>
    <property type="molecule type" value="Genomic_DNA"/>
</dbReference>
<dbReference type="GO" id="GO:0042910">
    <property type="term" value="F:xenobiotic transmembrane transporter activity"/>
    <property type="evidence" value="ECO:0007669"/>
    <property type="project" value="TreeGrafter"/>
</dbReference>
<comment type="similarity">
    <text evidence="2 9">Belongs to the resistance-nodulation-cell division (RND) (TC 2.A.6) family.</text>
</comment>
<dbReference type="InterPro" id="IPR004764">
    <property type="entry name" value="MdtF-like"/>
</dbReference>
<evidence type="ECO:0000256" key="7">
    <source>
        <dbReference type="ARBA" id="ARBA00022989"/>
    </source>
</evidence>
<keyword evidence="7 9" id="KW-1133">Transmembrane helix</keyword>
<dbReference type="SUPFAM" id="SSF82693">
    <property type="entry name" value="Multidrug efflux transporter AcrB pore domain, PN1, PN2, PC1 and PC2 subdomains"/>
    <property type="match status" value="3"/>
</dbReference>
<dbReference type="FunFam" id="3.30.70.1430:FF:000001">
    <property type="entry name" value="Efflux pump membrane transporter"/>
    <property type="match status" value="1"/>
</dbReference>
<feature type="transmembrane region" description="Helical" evidence="9">
    <location>
        <begin position="365"/>
        <end position="389"/>
    </location>
</feature>
<gene>
    <name evidence="11" type="ORF">E1742_00955</name>
    <name evidence="10" type="ORF">GCM10007388_23820</name>
</gene>
<dbReference type="Proteomes" id="UP000294359">
    <property type="component" value="Chromosome"/>
</dbReference>
<evidence type="ECO:0000256" key="4">
    <source>
        <dbReference type="ARBA" id="ARBA00022475"/>
    </source>
</evidence>
<comment type="subcellular location">
    <subcellularLocation>
        <location evidence="1 9">Cell inner membrane</location>
        <topology evidence="1 9">Multi-pass membrane protein</topology>
    </subcellularLocation>
</comment>
<dbReference type="FunFam" id="1.20.1640.10:FF:000001">
    <property type="entry name" value="Efflux pump membrane transporter"/>
    <property type="match status" value="1"/>
</dbReference>
<dbReference type="GO" id="GO:0015562">
    <property type="term" value="F:efflux transmembrane transporter activity"/>
    <property type="evidence" value="ECO:0007669"/>
    <property type="project" value="InterPro"/>
</dbReference>
<dbReference type="AlphaFoldDB" id="A0A4V1AT97"/>
<dbReference type="PANTHER" id="PTHR32063">
    <property type="match status" value="1"/>
</dbReference>
<reference evidence="11 12" key="2">
    <citation type="submission" date="2019-03" db="EMBL/GenBank/DDBJ databases">
        <title>Draft Genome Sequences of Six Type Strains of the Genus Massilia.</title>
        <authorList>
            <person name="Miess H."/>
            <person name="Frediansyhah A."/>
            <person name="Gross H."/>
        </authorList>
    </citation>
    <scope>NUCLEOTIDE SEQUENCE [LARGE SCALE GENOMIC DNA]</scope>
    <source>
        <strain evidence="11 12">DSM 17505</strain>
    </source>
</reference>
<proteinExistence type="inferred from homology"/>
<dbReference type="Gene3D" id="3.30.70.1320">
    <property type="entry name" value="Multidrug efflux transporter AcrB pore domain like"/>
    <property type="match status" value="1"/>
</dbReference>
<dbReference type="InterPro" id="IPR001036">
    <property type="entry name" value="Acrflvin-R"/>
</dbReference>
<reference evidence="10" key="1">
    <citation type="journal article" date="2014" name="Int. J. Syst. Evol. Microbiol.">
        <title>Complete genome sequence of Corynebacterium casei LMG S-19264T (=DSM 44701T), isolated from a smear-ripened cheese.</title>
        <authorList>
            <consortium name="US DOE Joint Genome Institute (JGI-PGF)"/>
            <person name="Walter F."/>
            <person name="Albersmeier A."/>
            <person name="Kalinowski J."/>
            <person name="Ruckert C."/>
        </authorList>
    </citation>
    <scope>NUCLEOTIDE SEQUENCE</scope>
    <source>
        <strain evidence="10">KCTC 12344</strain>
    </source>
</reference>
<dbReference type="NCBIfam" id="TIGR00915">
    <property type="entry name" value="2A0602"/>
    <property type="match status" value="1"/>
</dbReference>
<reference evidence="10" key="3">
    <citation type="submission" date="2022-12" db="EMBL/GenBank/DDBJ databases">
        <authorList>
            <person name="Sun Q."/>
            <person name="Kim S."/>
        </authorList>
    </citation>
    <scope>NUCLEOTIDE SEQUENCE</scope>
    <source>
        <strain evidence="10">KCTC 12344</strain>
    </source>
</reference>
<keyword evidence="8 9" id="KW-0472">Membrane</keyword>